<feature type="transmembrane region" description="Helical" evidence="1">
    <location>
        <begin position="22"/>
        <end position="42"/>
    </location>
</feature>
<dbReference type="Proteomes" id="UP000182276">
    <property type="component" value="Unassembled WGS sequence"/>
</dbReference>
<reference evidence="5" key="1">
    <citation type="submission" date="2014-03" db="EMBL/GenBank/DDBJ databases">
        <title>Complete genome of Pseudomonas balearica DSM 6083T, a sewage water isolate from an enrichment with 2-methylnaphthalene.</title>
        <authorList>
            <person name="Salva-Serra F."/>
            <person name="Jaen-Luchoro D."/>
            <person name="Busquets A."/>
            <person name="Pena A."/>
            <person name="Gomila M."/>
            <person name="Bosch R."/>
            <person name="Nogales B."/>
            <person name="Garcia-Valdes E."/>
            <person name="Lalucat J."/>
            <person name="Bennasar A."/>
        </authorList>
    </citation>
    <scope>NUCLEOTIDE SEQUENCE [LARGE SCALE GENOMIC DNA]</scope>
    <source>
        <strain evidence="5">DSM 6083</strain>
    </source>
</reference>
<proteinExistence type="predicted"/>
<evidence type="ECO:0000259" key="2">
    <source>
        <dbReference type="Pfam" id="PF01757"/>
    </source>
</evidence>
<keyword evidence="4" id="KW-0012">Acyltransferase</keyword>
<feature type="domain" description="Acyltransferase 3" evidence="2">
    <location>
        <begin position="18"/>
        <end position="340"/>
    </location>
</feature>
<dbReference type="EMBL" id="CP007511">
    <property type="protein sequence ID" value="AJE15220.1"/>
    <property type="molecule type" value="Genomic_DNA"/>
</dbReference>
<evidence type="ECO:0000256" key="1">
    <source>
        <dbReference type="SAM" id="Phobius"/>
    </source>
</evidence>
<evidence type="ECO:0000313" key="6">
    <source>
        <dbReference type="Proteomes" id="UP000182276"/>
    </source>
</evidence>
<feature type="transmembrane region" description="Helical" evidence="1">
    <location>
        <begin position="154"/>
        <end position="172"/>
    </location>
</feature>
<dbReference type="Pfam" id="PF01757">
    <property type="entry name" value="Acyl_transf_3"/>
    <property type="match status" value="1"/>
</dbReference>
<keyword evidence="1" id="KW-0812">Transmembrane</keyword>
<dbReference type="GO" id="GO:0016020">
    <property type="term" value="C:membrane"/>
    <property type="evidence" value="ECO:0007669"/>
    <property type="project" value="TreeGrafter"/>
</dbReference>
<dbReference type="AlphaFoldDB" id="A0A8D4C2K5"/>
<keyword evidence="1" id="KW-1133">Transmembrane helix</keyword>
<reference evidence="4 6" key="2">
    <citation type="submission" date="2016-10" db="EMBL/GenBank/DDBJ databases">
        <authorList>
            <person name="Varghese N."/>
            <person name="Submissions S."/>
        </authorList>
    </citation>
    <scope>NUCLEOTIDE SEQUENCE [LARGE SCALE GENOMIC DNA]</scope>
    <source>
        <strain evidence="4 6">DSM 6083</strain>
    </source>
</reference>
<dbReference type="InterPro" id="IPR050879">
    <property type="entry name" value="Acyltransferase_3"/>
</dbReference>
<sequence>MTEADNPQHPHQAQAKNRNIQFLRGLAIVLVLFAHGSVILVGEQAQGWDRLMQHVLPGVGVDLFFIISGFLMGATFLRKQDGFELRAVYRFYCKRIRRVLAPTWFWAAAVLLLALVEQGSGIGPYGFDLLIGVATSAAFFMANVFNGLHESDFGYFWSIALEVQFYLFFPLLLTLRRFFWPAVAAIILWFSVANPFEPAWLFRVNGLFIGLALWKLSTLAAFDEVQEQIRSLGTGRKALVALIAVLAAAVLGSSLEPLESFRWTAVALILALCFTLVAFSEDVVFGVLSRPLEAIGNVSFSLYLCHIPVWLLTMAYAGHLPTLTRVPLCLGLSLLAAWLSFRYIEQPLTSAAQPKASPTPAACVETGRR</sequence>
<feature type="transmembrane region" description="Helical" evidence="1">
    <location>
        <begin position="323"/>
        <end position="341"/>
    </location>
</feature>
<accession>A0A8D4C2K5</accession>
<name>A0A8D4C2K5_9GAMM</name>
<dbReference type="RefSeq" id="WP_043220020.1">
    <property type="nucleotide sequence ID" value="NZ_CP007511.1"/>
</dbReference>
<evidence type="ECO:0000313" key="3">
    <source>
        <dbReference type="EMBL" id="AJE15220.1"/>
    </source>
</evidence>
<evidence type="ECO:0000313" key="5">
    <source>
        <dbReference type="Proteomes" id="UP000031271"/>
    </source>
</evidence>
<protein>
    <submittedName>
        <fullName evidence="3">Acetyltransferase</fullName>
    </submittedName>
    <submittedName>
        <fullName evidence="4">Peptidoglycan/LPS O-acetylase OafA/YrhL, contains acyltransferase and SGNH-hydrolase domains</fullName>
    </submittedName>
</protein>
<keyword evidence="1" id="KW-0472">Membrane</keyword>
<organism evidence="3 5">
    <name type="scientific">Stutzerimonas balearica DSM 6083</name>
    <dbReference type="NCBI Taxonomy" id="1123016"/>
    <lineage>
        <taxon>Bacteria</taxon>
        <taxon>Pseudomonadati</taxon>
        <taxon>Pseudomonadota</taxon>
        <taxon>Gammaproteobacteria</taxon>
        <taxon>Pseudomonadales</taxon>
        <taxon>Pseudomonadaceae</taxon>
        <taxon>Stutzerimonas</taxon>
    </lineage>
</organism>
<feature type="transmembrane region" description="Helical" evidence="1">
    <location>
        <begin position="238"/>
        <end position="255"/>
    </location>
</feature>
<dbReference type="PANTHER" id="PTHR23028">
    <property type="entry name" value="ACETYLTRANSFERASE"/>
    <property type="match status" value="1"/>
</dbReference>
<keyword evidence="6" id="KW-1185">Reference proteome</keyword>
<dbReference type="KEGG" id="pbm:CL52_09235"/>
<dbReference type="EMBL" id="FNHO01000003">
    <property type="protein sequence ID" value="SDM25344.1"/>
    <property type="molecule type" value="Genomic_DNA"/>
</dbReference>
<dbReference type="GeneID" id="77260099"/>
<dbReference type="InterPro" id="IPR002656">
    <property type="entry name" value="Acyl_transf_3_dom"/>
</dbReference>
<feature type="transmembrane region" description="Helical" evidence="1">
    <location>
        <begin position="261"/>
        <end position="288"/>
    </location>
</feature>
<feature type="transmembrane region" description="Helical" evidence="1">
    <location>
        <begin position="300"/>
        <end position="317"/>
    </location>
</feature>
<gene>
    <name evidence="3" type="ORF">CL52_09235</name>
    <name evidence="4" type="ORF">SAMN05660875_103276</name>
</gene>
<keyword evidence="3" id="KW-0808">Transferase</keyword>
<feature type="transmembrane region" description="Helical" evidence="1">
    <location>
        <begin position="54"/>
        <end position="77"/>
    </location>
</feature>
<feature type="transmembrane region" description="Helical" evidence="1">
    <location>
        <begin position="122"/>
        <end position="142"/>
    </location>
</feature>
<dbReference type="GO" id="GO:0016747">
    <property type="term" value="F:acyltransferase activity, transferring groups other than amino-acyl groups"/>
    <property type="evidence" value="ECO:0007669"/>
    <property type="project" value="InterPro"/>
</dbReference>
<reference evidence="3 5" key="3">
    <citation type="journal article" name="Genome Announc.">
        <title>Complete Genome Sequence of Pseudomonas balearica DSM 6083T.</title>
        <authorList>
            <person name="Bennasar-Figueras A."/>
            <person name="Salva-Serra F."/>
            <person name="Jaen-Luchoro D."/>
            <person name="Segui C."/>
            <person name="Aliaga F."/>
            <person name="Busquets A."/>
            <person name="Gomila M."/>
            <person name="Moore E.R."/>
            <person name="Lalucat J."/>
        </authorList>
    </citation>
    <scope>NUCLEOTIDE SEQUENCE [LARGE SCALE GENOMIC DNA]</scope>
    <source>
        <strain evidence="5">DSM 6083</strain>
        <strain evidence="3">DSM6083</strain>
    </source>
</reference>
<evidence type="ECO:0000313" key="4">
    <source>
        <dbReference type="EMBL" id="SDM25344.1"/>
    </source>
</evidence>
<dbReference type="PANTHER" id="PTHR23028:SF53">
    <property type="entry name" value="ACYL_TRANSF_3 DOMAIN-CONTAINING PROTEIN"/>
    <property type="match status" value="1"/>
</dbReference>
<dbReference type="GO" id="GO:0009103">
    <property type="term" value="P:lipopolysaccharide biosynthetic process"/>
    <property type="evidence" value="ECO:0007669"/>
    <property type="project" value="TreeGrafter"/>
</dbReference>
<dbReference type="Proteomes" id="UP000031271">
    <property type="component" value="Chromosome"/>
</dbReference>
<feature type="transmembrane region" description="Helical" evidence="1">
    <location>
        <begin position="98"/>
        <end position="116"/>
    </location>
</feature>
<feature type="transmembrane region" description="Helical" evidence="1">
    <location>
        <begin position="178"/>
        <end position="196"/>
    </location>
</feature>